<comment type="similarity">
    <text evidence="1">Belongs to the glycosyltransferase 32 family.</text>
</comment>
<dbReference type="AlphaFoldDB" id="A0AA39VA61"/>
<reference evidence="3" key="1">
    <citation type="submission" date="2023-03" db="EMBL/GenBank/DDBJ databases">
        <title>Complete genome of Cladonia borealis.</title>
        <authorList>
            <person name="Park H."/>
        </authorList>
    </citation>
    <scope>NUCLEOTIDE SEQUENCE</scope>
    <source>
        <strain evidence="3">ANT050790</strain>
    </source>
</reference>
<feature type="signal peptide" evidence="2">
    <location>
        <begin position="1"/>
        <end position="21"/>
    </location>
</feature>
<dbReference type="Pfam" id="PF04488">
    <property type="entry name" value="Gly_transf_sug"/>
    <property type="match status" value="1"/>
</dbReference>
<evidence type="ECO:0008006" key="5">
    <source>
        <dbReference type="Google" id="ProtNLM"/>
    </source>
</evidence>
<evidence type="ECO:0000256" key="2">
    <source>
        <dbReference type="SAM" id="SignalP"/>
    </source>
</evidence>
<name>A0AA39VA61_9LECA</name>
<dbReference type="Gene3D" id="3.90.550.20">
    <property type="match status" value="1"/>
</dbReference>
<evidence type="ECO:0000256" key="1">
    <source>
        <dbReference type="ARBA" id="ARBA00009003"/>
    </source>
</evidence>
<dbReference type="GO" id="GO:1901135">
    <property type="term" value="P:carbohydrate derivative metabolic process"/>
    <property type="evidence" value="ECO:0007669"/>
    <property type="project" value="UniProtKB-ARBA"/>
</dbReference>
<accession>A0AA39VA61</accession>
<keyword evidence="4" id="KW-1185">Reference proteome</keyword>
<dbReference type="PANTHER" id="PTHR46830:SF2">
    <property type="entry name" value="ALPHA-1,4-N-ACETYLGLUCOSAMINYLTRANSFERASE"/>
    <property type="match status" value="1"/>
</dbReference>
<dbReference type="PANTHER" id="PTHR46830">
    <property type="entry name" value="TRANSFERASE, PUTATIVE-RELATED"/>
    <property type="match status" value="1"/>
</dbReference>
<comment type="caution">
    <text evidence="3">The sequence shown here is derived from an EMBL/GenBank/DDBJ whole genome shotgun (WGS) entry which is preliminary data.</text>
</comment>
<keyword evidence="2" id="KW-0732">Signal</keyword>
<dbReference type="EMBL" id="JAFEKC020000001">
    <property type="protein sequence ID" value="KAK0517575.1"/>
    <property type="molecule type" value="Genomic_DNA"/>
</dbReference>
<feature type="chain" id="PRO_5041237342" description="Glycosyl transferase" evidence="2">
    <location>
        <begin position="22"/>
        <end position="395"/>
    </location>
</feature>
<dbReference type="SUPFAM" id="SSF53448">
    <property type="entry name" value="Nucleotide-diphospho-sugar transferases"/>
    <property type="match status" value="1"/>
</dbReference>
<evidence type="ECO:0000313" key="3">
    <source>
        <dbReference type="EMBL" id="KAK0517575.1"/>
    </source>
</evidence>
<dbReference type="InterPro" id="IPR007577">
    <property type="entry name" value="GlycoTrfase_DXD_sugar-bd_CS"/>
</dbReference>
<dbReference type="InterPro" id="IPR029044">
    <property type="entry name" value="Nucleotide-diphossugar_trans"/>
</dbReference>
<proteinExistence type="inferred from homology"/>
<protein>
    <recommendedName>
        <fullName evidence="5">Glycosyl transferase</fullName>
    </recommendedName>
</protein>
<gene>
    <name evidence="3" type="ORF">JMJ35_000730</name>
</gene>
<organism evidence="3 4">
    <name type="scientific">Cladonia borealis</name>
    <dbReference type="NCBI Taxonomy" id="184061"/>
    <lineage>
        <taxon>Eukaryota</taxon>
        <taxon>Fungi</taxon>
        <taxon>Dikarya</taxon>
        <taxon>Ascomycota</taxon>
        <taxon>Pezizomycotina</taxon>
        <taxon>Lecanoromycetes</taxon>
        <taxon>OSLEUM clade</taxon>
        <taxon>Lecanoromycetidae</taxon>
        <taxon>Lecanorales</taxon>
        <taxon>Lecanorineae</taxon>
        <taxon>Cladoniaceae</taxon>
        <taxon>Cladonia</taxon>
    </lineage>
</organism>
<sequence length="395" mass="44574">MYHTKTLIGTLLFILLSLTLLLQSSLSPTLISTSLHKSTNLFQPTPSSIPNIVHFVHLVGSKQTTSLDLPFRQFIAIYSAWYYLKPSNIFIHTDIPDNDIQHKIENTKSPYTRAIANIPGVQFKYHAPITETSTGNTIHELPNQSDFVRTDVLQHYGGIYLDDDAYVLRDLSPLRNLPYQNIVGRQGGGQICPAVLLAAPHNKLMSAYHALQDRIFDGEWQTHATTLLTALVRDFQNPDGQVLVLDQETFFPLSWMHDDLVTLYGVNEHSVVDDDKVGDNRSTPMENLTEFVENFYLQGLRESWKRDWRLSYVMHGWTTSLTRDLERLEEEDVFGEFGEGITLEYVLAGRSNFAVAVGRAVRHAVERGVLDHVGNMSTVFGGGEEEKGGELRSLV</sequence>
<evidence type="ECO:0000313" key="4">
    <source>
        <dbReference type="Proteomes" id="UP001166286"/>
    </source>
</evidence>
<dbReference type="Proteomes" id="UP001166286">
    <property type="component" value="Unassembled WGS sequence"/>
</dbReference>